<feature type="compositionally biased region" description="Acidic residues" evidence="1">
    <location>
        <begin position="1388"/>
        <end position="1403"/>
    </location>
</feature>
<proteinExistence type="predicted"/>
<dbReference type="GO" id="GO:0061511">
    <property type="term" value="P:centriole elongation"/>
    <property type="evidence" value="ECO:0007669"/>
    <property type="project" value="TreeGrafter"/>
</dbReference>
<feature type="compositionally biased region" description="Basic and acidic residues" evidence="1">
    <location>
        <begin position="359"/>
        <end position="374"/>
    </location>
</feature>
<dbReference type="Pfam" id="PF25339">
    <property type="entry name" value="C2_C2CD3_N"/>
    <property type="match status" value="1"/>
</dbReference>
<evidence type="ECO:0000259" key="2">
    <source>
        <dbReference type="Pfam" id="PF25339"/>
    </source>
</evidence>
<feature type="compositionally biased region" description="Polar residues" evidence="1">
    <location>
        <begin position="1208"/>
        <end position="1231"/>
    </location>
</feature>
<feature type="compositionally biased region" description="Acidic residues" evidence="1">
    <location>
        <begin position="1364"/>
        <end position="1373"/>
    </location>
</feature>
<feature type="region of interest" description="Disordered" evidence="1">
    <location>
        <begin position="1205"/>
        <end position="1238"/>
    </location>
</feature>
<dbReference type="GO" id="GO:0060271">
    <property type="term" value="P:cilium assembly"/>
    <property type="evidence" value="ECO:0007669"/>
    <property type="project" value="TreeGrafter"/>
</dbReference>
<dbReference type="PANTHER" id="PTHR21254">
    <property type="entry name" value="C2 DOMAIN-CONTAINING PROTEIN 3"/>
    <property type="match status" value="1"/>
</dbReference>
<dbReference type="EMBL" id="QXGD01000027">
    <property type="protein sequence ID" value="KAE9257274.1"/>
    <property type="molecule type" value="Genomic_DNA"/>
</dbReference>
<feature type="region of interest" description="Disordered" evidence="1">
    <location>
        <begin position="1663"/>
        <end position="1686"/>
    </location>
</feature>
<feature type="domain" description="C2CD3 N-terminal C2" evidence="2">
    <location>
        <begin position="17"/>
        <end position="177"/>
    </location>
</feature>
<sequence>MSLSRRFLSLPQELPGASLPPQVAGQRCGTVTLCVPHILSSAVSSRPLPRVALVRVRWWGEQAPDSLFRPSLLSADGGGSSHRATAMKYPVNVQPAQLVEYFEDMRHLTLDVIDRDARKKVGECRLSLELERDNAVMTAEEKLVALRRDNALCEIKPTGAHEQDEVLGYLAVSFDVQWTDETKWRSREQEESEQVEEADRRVISVLDEKEEEVVVKKENREESGRSDDFQRIQKLLAKGKTLQQSMERAVREKENGEGGEVDVGIGEEGGGYFNAVHELASYSDFTSITGELDEHQPRSPASKSHIRPAPSVARENKGATQVNNGIDLGFLKHSENGSSGEANDGEVDSFDLSSISSSRSEENLRPKYQGDRSFGKSNPQSSPAITHSQVQHQVRGNDYPSKFAGSELFQFGVMIDDVSNVKPFAAIDRLPPSNCDQTKSIVSNGGNVDSNVISQEAASISLHYSVPSVFTRMSQPSIKFERTVRRKLRSSRWPGSTPSLSADFMGSIHVFQSVFAYDASEYFSDGYLIVEAWLQYTNAESTLLGLSKLPLRDFAEFFRSDEVDLLGYRKQILPIASVDGKFAIENPFTGHVAGYLHVRVSMGTAEQLLVWATTIKAIVRLQSVVRGALYRKQPDRPRYDLMNQNSRNPVTDATDARVVALSTEDSRSDSQSTAPTIAETTRMIAPHEKCTSIDMGEQRAQNYLDDPDAVLIGTSSEMSPSTIHLLEILRSNGGMRSVQFDVVVCLGSELHEREEVVGSKEEYVRNTASWVFSERGRWYKRWRSSQIALPANGNNQIDLSNEFRMQARIVLDPEVVAILQEECAEVVVLVWCSTCSKLHEIGHAEVPLAAVLFRPQGVKGMFPIRVGTDPSGSRIGVHCFVDHFPHSPRRDISEPKLKLVTQPLMSPTSPDEALHAEHSSSDAYLIKNSCEVCIEEGRNMDAVDANVEYPGFYATFRVTYDEWNYRAVFSVGDNRWRSLSLEVSVWQCVSNQRDRLDGFGSLGAGEQFDNPKGALLVGKLRVDLSLFAHGWRDINGWYHVLDDQLQRRGQIKVHITNLSVADTMRTAASINSISDDFPNASKYLQLPHEVHDGECGLFDEDGAESHSSSDKYTQAIYQNPEALRTQQKNLKVSGQTPLQTPGKVNDFAIVTYDSMQMYGDVERFLSLSHSAERKASLASQGAEPGVDQLNREKVSSDSEGAVDVLSTPVHNSNTDCEFHQEGSTMSANDIRSNSDDSDGGSLAINTEFFKPITLASFGIEEMELSPFGVDEEMSPDKFAAPSTTAILPQTCEDLEHGAMSGDVSDVSDADLHVVLCAGGERDCTDDEIGADVGCEAMQTASNSITDEGECQIEEERSSQKGGVEVEEDSDDEECQFKEEASSQNGGVEVDEESGDEDSGDEELRDVWKNDVVDATVDSPDSLYDKRADGVSSANASSGYPEQQTPDCIENSKNDHESTLPTMQNEKLELVYEMLREMRDSYFGKLLTKPSVAPGAVICGASDMQPVYDKSSFVSHEGNVGDKRCSCPCPTASTVPISPKARELIFDESIARDMPSSIGLEQQAFVHSSKRISPPQLPAVGLHNSSIPSALRSSLRSTDGVNQFQVSAGIRRLSSSDIPESKARYSRQAVEKDGHSSVHSLFAHDSETERIARIMQGSMNYWMKDDSSSSCDDGEIDEEETDDDCYF</sequence>
<dbReference type="Proteomes" id="UP000440367">
    <property type="component" value="Unassembled WGS sequence"/>
</dbReference>
<dbReference type="PROSITE" id="PS50096">
    <property type="entry name" value="IQ"/>
    <property type="match status" value="1"/>
</dbReference>
<dbReference type="GO" id="GO:0005814">
    <property type="term" value="C:centriole"/>
    <property type="evidence" value="ECO:0007669"/>
    <property type="project" value="TreeGrafter"/>
</dbReference>
<name>A0A6A4AJ62_9STRA</name>
<dbReference type="GO" id="GO:0071539">
    <property type="term" value="P:protein localization to centrosome"/>
    <property type="evidence" value="ECO:0007669"/>
    <property type="project" value="TreeGrafter"/>
</dbReference>
<reference evidence="3 4" key="1">
    <citation type="submission" date="2018-08" db="EMBL/GenBank/DDBJ databases">
        <title>Genomic investigation of the strawberry pathogen Phytophthora fragariae indicates pathogenicity is determined by transcriptional variation in three key races.</title>
        <authorList>
            <person name="Adams T.M."/>
            <person name="Armitage A.D."/>
            <person name="Sobczyk M.K."/>
            <person name="Bates H.J."/>
            <person name="Dunwell J.M."/>
            <person name="Nellist C.F."/>
            <person name="Harrison R.J."/>
        </authorList>
    </citation>
    <scope>NUCLEOTIDE SEQUENCE [LARGE SCALE GENOMIC DNA]</scope>
    <source>
        <strain evidence="3 4">BC-1</strain>
    </source>
</reference>
<feature type="region of interest" description="Disordered" evidence="1">
    <location>
        <begin position="1342"/>
        <end position="1458"/>
    </location>
</feature>
<feature type="compositionally biased region" description="Acidic residues" evidence="1">
    <location>
        <begin position="1671"/>
        <end position="1686"/>
    </location>
</feature>
<accession>A0A6A4AJ62</accession>
<comment type="caution">
    <text evidence="3">The sequence shown here is derived from an EMBL/GenBank/DDBJ whole genome shotgun (WGS) entry which is preliminary data.</text>
</comment>
<evidence type="ECO:0000313" key="4">
    <source>
        <dbReference type="Proteomes" id="UP000440367"/>
    </source>
</evidence>
<protein>
    <recommendedName>
        <fullName evidence="2">C2CD3 N-terminal C2 domain-containing protein</fullName>
    </recommendedName>
</protein>
<feature type="compositionally biased region" description="Polar residues" evidence="1">
    <location>
        <begin position="1431"/>
        <end position="1445"/>
    </location>
</feature>
<evidence type="ECO:0000313" key="3">
    <source>
        <dbReference type="EMBL" id="KAE9257274.1"/>
    </source>
</evidence>
<feature type="compositionally biased region" description="Polar residues" evidence="1">
    <location>
        <begin position="375"/>
        <end position="394"/>
    </location>
</feature>
<dbReference type="GO" id="GO:0034451">
    <property type="term" value="C:centriolar satellite"/>
    <property type="evidence" value="ECO:0007669"/>
    <property type="project" value="TreeGrafter"/>
</dbReference>
<gene>
    <name evidence="3" type="ORF">PF002_g1152</name>
</gene>
<dbReference type="InterPro" id="IPR057537">
    <property type="entry name" value="C2_C2CD3_N"/>
</dbReference>
<dbReference type="PANTHER" id="PTHR21254:SF1">
    <property type="entry name" value="C2 DOMAIN-CONTAINING PROTEIN 3"/>
    <property type="match status" value="1"/>
</dbReference>
<evidence type="ECO:0000256" key="1">
    <source>
        <dbReference type="SAM" id="MobiDB-lite"/>
    </source>
</evidence>
<organism evidence="3 4">
    <name type="scientific">Phytophthora fragariae</name>
    <dbReference type="NCBI Taxonomy" id="53985"/>
    <lineage>
        <taxon>Eukaryota</taxon>
        <taxon>Sar</taxon>
        <taxon>Stramenopiles</taxon>
        <taxon>Oomycota</taxon>
        <taxon>Peronosporomycetes</taxon>
        <taxon>Peronosporales</taxon>
        <taxon>Peronosporaceae</taxon>
        <taxon>Phytophthora</taxon>
    </lineage>
</organism>
<feature type="region of interest" description="Disordered" evidence="1">
    <location>
        <begin position="291"/>
        <end position="398"/>
    </location>
</feature>